<dbReference type="InterPro" id="IPR059112">
    <property type="entry name" value="CysZ/EI24"/>
</dbReference>
<feature type="transmembrane region" description="Helical" evidence="10">
    <location>
        <begin position="71"/>
        <end position="100"/>
    </location>
</feature>
<dbReference type="PANTHER" id="PTHR37468">
    <property type="entry name" value="SULFATE TRANSPORTER CYSZ"/>
    <property type="match status" value="1"/>
</dbReference>
<evidence type="ECO:0000256" key="8">
    <source>
        <dbReference type="ARBA" id="ARBA00023032"/>
    </source>
</evidence>
<keyword evidence="5" id="KW-0028">Amino-acid biosynthesis</keyword>
<keyword evidence="12" id="KW-1185">Reference proteome</keyword>
<keyword evidence="8" id="KW-0764">Sulfate transport</keyword>
<protein>
    <recommendedName>
        <fullName evidence="13">CysZ protein</fullName>
    </recommendedName>
</protein>
<dbReference type="RefSeq" id="WP_154790497.1">
    <property type="nucleotide sequence ID" value="NZ_WMBB01000012.1"/>
</dbReference>
<dbReference type="GO" id="GO:0019344">
    <property type="term" value="P:cysteine biosynthetic process"/>
    <property type="evidence" value="ECO:0007669"/>
    <property type="project" value="TreeGrafter"/>
</dbReference>
<evidence type="ECO:0000313" key="12">
    <source>
        <dbReference type="Proteomes" id="UP000432464"/>
    </source>
</evidence>
<comment type="subcellular location">
    <subcellularLocation>
        <location evidence="1">Membrane</location>
        <topology evidence="1">Multi-pass membrane protein</topology>
    </subcellularLocation>
</comment>
<evidence type="ECO:0000256" key="10">
    <source>
        <dbReference type="SAM" id="Phobius"/>
    </source>
</evidence>
<dbReference type="EMBL" id="WMBB01000012">
    <property type="protein sequence ID" value="MTE16089.1"/>
    <property type="molecule type" value="Genomic_DNA"/>
</dbReference>
<keyword evidence="6 10" id="KW-0812">Transmembrane</keyword>
<organism evidence="11 12">
    <name type="scientific">Nocardia aurantiaca</name>
    <dbReference type="NCBI Taxonomy" id="2675850"/>
    <lineage>
        <taxon>Bacteria</taxon>
        <taxon>Bacillati</taxon>
        <taxon>Actinomycetota</taxon>
        <taxon>Actinomycetes</taxon>
        <taxon>Mycobacteriales</taxon>
        <taxon>Nocardiaceae</taxon>
        <taxon>Nocardia</taxon>
    </lineage>
</organism>
<evidence type="ECO:0000256" key="5">
    <source>
        <dbReference type="ARBA" id="ARBA00022605"/>
    </source>
</evidence>
<evidence type="ECO:0000256" key="2">
    <source>
        <dbReference type="ARBA" id="ARBA00022448"/>
    </source>
</evidence>
<reference evidence="11 12" key="1">
    <citation type="submission" date="2019-11" db="EMBL/GenBank/DDBJ databases">
        <title>Nocardia sp. nov. CT2-14 isolated from soil.</title>
        <authorList>
            <person name="Kanchanasin P."/>
            <person name="Tanasupawat S."/>
            <person name="Yuki M."/>
            <person name="Kudo T."/>
        </authorList>
    </citation>
    <scope>NUCLEOTIDE SEQUENCE [LARGE SCALE GENOMIC DNA]</scope>
    <source>
        <strain evidence="11 12">CT2-14</strain>
    </source>
</reference>
<keyword evidence="9 10" id="KW-0472">Membrane</keyword>
<proteinExistence type="predicted"/>
<dbReference type="GO" id="GO:0000103">
    <property type="term" value="P:sulfate assimilation"/>
    <property type="evidence" value="ECO:0007669"/>
    <property type="project" value="TreeGrafter"/>
</dbReference>
<feature type="transmembrane region" description="Helical" evidence="10">
    <location>
        <begin position="169"/>
        <end position="188"/>
    </location>
</feature>
<accession>A0A6I3L8A6</accession>
<sequence length="258" mass="28219">MRDFGVGFTHFLRGQRWVARHRREFGFGIVPGLITLVLYVAALIAVVAWGGDLSETLTPFADHWPSPWAGLFRAALIIALIALAVLVAVLTFTAVTLAIGSPFYDVISQRVDRSVSPDGIAPESGLPWWRELWVSIRDSVRILVRAMLWAALMFVLGFVPIVGQTVIPVVAAFVTGFFLTQELTAVALSRRAVHLRKQLALLRSRRALAWGFGVPLGLAFLVPLVAVFLMPGAVAGATLLTRELLSEPSRLDDRRASV</sequence>
<feature type="transmembrane region" description="Helical" evidence="10">
    <location>
        <begin position="25"/>
        <end position="51"/>
    </location>
</feature>
<name>A0A6I3L8A6_9NOCA</name>
<evidence type="ECO:0008006" key="13">
    <source>
        <dbReference type="Google" id="ProtNLM"/>
    </source>
</evidence>
<comment type="caution">
    <text evidence="11">The sequence shown here is derived from an EMBL/GenBank/DDBJ whole genome shotgun (WGS) entry which is preliminary data.</text>
</comment>
<keyword evidence="2" id="KW-0813">Transport</keyword>
<keyword evidence="4" id="KW-0997">Cell inner membrane</keyword>
<evidence type="ECO:0000256" key="4">
    <source>
        <dbReference type="ARBA" id="ARBA00022519"/>
    </source>
</evidence>
<evidence type="ECO:0000256" key="1">
    <source>
        <dbReference type="ARBA" id="ARBA00004141"/>
    </source>
</evidence>
<dbReference type="GO" id="GO:0005886">
    <property type="term" value="C:plasma membrane"/>
    <property type="evidence" value="ECO:0007669"/>
    <property type="project" value="TreeGrafter"/>
</dbReference>
<evidence type="ECO:0000256" key="3">
    <source>
        <dbReference type="ARBA" id="ARBA00022475"/>
    </source>
</evidence>
<evidence type="ECO:0000256" key="9">
    <source>
        <dbReference type="ARBA" id="ARBA00023136"/>
    </source>
</evidence>
<feature type="transmembrane region" description="Helical" evidence="10">
    <location>
        <begin position="208"/>
        <end position="230"/>
    </location>
</feature>
<dbReference type="PANTHER" id="PTHR37468:SF1">
    <property type="entry name" value="SULFATE TRANSPORTER CYSZ"/>
    <property type="match status" value="1"/>
</dbReference>
<dbReference type="Pfam" id="PF07264">
    <property type="entry name" value="EI24"/>
    <property type="match status" value="1"/>
</dbReference>
<feature type="transmembrane region" description="Helical" evidence="10">
    <location>
        <begin position="142"/>
        <end position="163"/>
    </location>
</feature>
<dbReference type="GO" id="GO:0009675">
    <property type="term" value="F:high-affinity sulfate:proton symporter activity"/>
    <property type="evidence" value="ECO:0007669"/>
    <property type="project" value="TreeGrafter"/>
</dbReference>
<dbReference type="InterPro" id="IPR050480">
    <property type="entry name" value="CysZ-like"/>
</dbReference>
<evidence type="ECO:0000256" key="6">
    <source>
        <dbReference type="ARBA" id="ARBA00022692"/>
    </source>
</evidence>
<dbReference type="AlphaFoldDB" id="A0A6I3L8A6"/>
<keyword evidence="7 10" id="KW-1133">Transmembrane helix</keyword>
<keyword evidence="3" id="KW-1003">Cell membrane</keyword>
<gene>
    <name evidence="11" type="ORF">GLP40_25370</name>
</gene>
<dbReference type="Proteomes" id="UP000432464">
    <property type="component" value="Unassembled WGS sequence"/>
</dbReference>
<evidence type="ECO:0000313" key="11">
    <source>
        <dbReference type="EMBL" id="MTE16089.1"/>
    </source>
</evidence>
<evidence type="ECO:0000256" key="7">
    <source>
        <dbReference type="ARBA" id="ARBA00022989"/>
    </source>
</evidence>